<sequence length="529" mass="61318">MTVRRRLLEELRKTVGPYGRRPHTTSLQPVVEDLVDPNIRQITDVKPYSEVPGPREFPLVGNAWRFLPFIGHFSIEQLDQVMWSLYRDYGKVVKVGGLVGHPDLVFVFDGNCIEQVFRREEVMPHRPSMPSLRYYKQYLRKDFFGNTAGVIGIHGKQWDEFRCQVQQVMLQSGAAKNYVGPLNQVADDFMSRMEILKDENQELPDNFLGEIYKWALESIGRVALDTRLGCLRNDISQDSETRRIIQSIHTFFVNVAEVELRVPFWRVWSTPTWKKYIGALDVFRELCMKYISEATDRMQREGQERTMEDRSLVEKIILKTKNPKIAAVLALDLLLVGVDTTSISVTSSLYQLAKNPEKQEALFQELKAVLPTPETPVEVKKLEKLPYLKACIKETLRMYPVIIGNGRSLQSDAVVGGYHIPKGVHVIFPHLVVSNIEENFPQPNRFIPERWIKSDGCPAHKIHPFVSLPFGYGRRTCLGRRFAEAELQILLAKIFRKYKVEYHYEDFKYKICPTYIPENPLKFRLINRQ</sequence>
<dbReference type="Gene3D" id="1.10.630.10">
    <property type="entry name" value="Cytochrome P450"/>
    <property type="match status" value="1"/>
</dbReference>
<name>A0AAD8A453_DIPPU</name>
<reference evidence="10" key="1">
    <citation type="journal article" date="2023" name="IScience">
        <title>Live-bearing cockroach genome reveals convergent evolutionary mechanisms linked to viviparity in insects and beyond.</title>
        <authorList>
            <person name="Fouks B."/>
            <person name="Harrison M.C."/>
            <person name="Mikhailova A.A."/>
            <person name="Marchal E."/>
            <person name="English S."/>
            <person name="Carruthers M."/>
            <person name="Jennings E.C."/>
            <person name="Chiamaka E.L."/>
            <person name="Frigard R.A."/>
            <person name="Pippel M."/>
            <person name="Attardo G.M."/>
            <person name="Benoit J.B."/>
            <person name="Bornberg-Bauer E."/>
            <person name="Tobe S.S."/>
        </authorList>
    </citation>
    <scope>NUCLEOTIDE SEQUENCE</scope>
    <source>
        <strain evidence="10">Stay&amp;Tobe</strain>
    </source>
</reference>
<dbReference type="GO" id="GO:0004497">
    <property type="term" value="F:monooxygenase activity"/>
    <property type="evidence" value="ECO:0007669"/>
    <property type="project" value="UniProtKB-KW"/>
</dbReference>
<organism evidence="10 11">
    <name type="scientific">Diploptera punctata</name>
    <name type="common">Pacific beetle cockroach</name>
    <dbReference type="NCBI Taxonomy" id="6984"/>
    <lineage>
        <taxon>Eukaryota</taxon>
        <taxon>Metazoa</taxon>
        <taxon>Ecdysozoa</taxon>
        <taxon>Arthropoda</taxon>
        <taxon>Hexapoda</taxon>
        <taxon>Insecta</taxon>
        <taxon>Pterygota</taxon>
        <taxon>Neoptera</taxon>
        <taxon>Polyneoptera</taxon>
        <taxon>Dictyoptera</taxon>
        <taxon>Blattodea</taxon>
        <taxon>Blaberoidea</taxon>
        <taxon>Blaberidae</taxon>
        <taxon>Diplopterinae</taxon>
        <taxon>Diploptera</taxon>
    </lineage>
</organism>
<dbReference type="FunFam" id="1.10.630.10:FF:000006">
    <property type="entry name" value="Cytochrome P450 302a1, mitochondrial"/>
    <property type="match status" value="1"/>
</dbReference>
<dbReference type="PANTHER" id="PTHR24279:SF120">
    <property type="entry name" value="CYTOCHROME P450"/>
    <property type="match status" value="1"/>
</dbReference>
<accession>A0AAD8A453</accession>
<gene>
    <name evidence="10" type="ORF">L9F63_001347</name>
</gene>
<dbReference type="InterPro" id="IPR050479">
    <property type="entry name" value="CYP11_CYP27_families"/>
</dbReference>
<comment type="similarity">
    <text evidence="2 9">Belongs to the cytochrome P450 family.</text>
</comment>
<dbReference type="PRINTS" id="PR00463">
    <property type="entry name" value="EP450I"/>
</dbReference>
<evidence type="ECO:0000256" key="3">
    <source>
        <dbReference type="ARBA" id="ARBA00022617"/>
    </source>
</evidence>
<keyword evidence="6 8" id="KW-0408">Iron</keyword>
<dbReference type="InterPro" id="IPR017972">
    <property type="entry name" value="Cyt_P450_CS"/>
</dbReference>
<evidence type="ECO:0008006" key="12">
    <source>
        <dbReference type="Google" id="ProtNLM"/>
    </source>
</evidence>
<proteinExistence type="inferred from homology"/>
<evidence type="ECO:0000256" key="9">
    <source>
        <dbReference type="RuleBase" id="RU000461"/>
    </source>
</evidence>
<evidence type="ECO:0000256" key="8">
    <source>
        <dbReference type="PIRSR" id="PIRSR602401-1"/>
    </source>
</evidence>
<keyword evidence="3 8" id="KW-0349">Heme</keyword>
<dbReference type="SUPFAM" id="SSF48264">
    <property type="entry name" value="Cytochrome P450"/>
    <property type="match status" value="1"/>
</dbReference>
<evidence type="ECO:0000256" key="7">
    <source>
        <dbReference type="ARBA" id="ARBA00023033"/>
    </source>
</evidence>
<keyword evidence="7 9" id="KW-0503">Monooxygenase</keyword>
<evidence type="ECO:0000256" key="1">
    <source>
        <dbReference type="ARBA" id="ARBA00001971"/>
    </source>
</evidence>
<dbReference type="AlphaFoldDB" id="A0AAD8A453"/>
<dbReference type="Pfam" id="PF00067">
    <property type="entry name" value="p450"/>
    <property type="match status" value="1"/>
</dbReference>
<dbReference type="PROSITE" id="PS00086">
    <property type="entry name" value="CYTOCHROME_P450"/>
    <property type="match status" value="1"/>
</dbReference>
<reference evidence="10" key="2">
    <citation type="submission" date="2023-05" db="EMBL/GenBank/DDBJ databases">
        <authorList>
            <person name="Fouks B."/>
        </authorList>
    </citation>
    <scope>NUCLEOTIDE SEQUENCE</scope>
    <source>
        <strain evidence="10">Stay&amp;Tobe</strain>
        <tissue evidence="10">Testes</tissue>
    </source>
</reference>
<dbReference type="PRINTS" id="PR00385">
    <property type="entry name" value="P450"/>
</dbReference>
<evidence type="ECO:0000256" key="2">
    <source>
        <dbReference type="ARBA" id="ARBA00010617"/>
    </source>
</evidence>
<keyword evidence="5 9" id="KW-0560">Oxidoreductase</keyword>
<feature type="binding site" description="axial binding residue" evidence="8">
    <location>
        <position position="477"/>
    </location>
    <ligand>
        <name>heme</name>
        <dbReference type="ChEBI" id="CHEBI:30413"/>
    </ligand>
    <ligandPart>
        <name>Fe</name>
        <dbReference type="ChEBI" id="CHEBI:18248"/>
    </ligandPart>
</feature>
<keyword evidence="11" id="KW-1185">Reference proteome</keyword>
<dbReference type="InterPro" id="IPR002401">
    <property type="entry name" value="Cyt_P450_E_grp-I"/>
</dbReference>
<evidence type="ECO:0000313" key="11">
    <source>
        <dbReference type="Proteomes" id="UP001233999"/>
    </source>
</evidence>
<evidence type="ECO:0000256" key="6">
    <source>
        <dbReference type="ARBA" id="ARBA00023004"/>
    </source>
</evidence>
<dbReference type="GO" id="GO:0020037">
    <property type="term" value="F:heme binding"/>
    <property type="evidence" value="ECO:0007669"/>
    <property type="project" value="InterPro"/>
</dbReference>
<dbReference type="GO" id="GO:0005506">
    <property type="term" value="F:iron ion binding"/>
    <property type="evidence" value="ECO:0007669"/>
    <property type="project" value="InterPro"/>
</dbReference>
<dbReference type="InterPro" id="IPR036396">
    <property type="entry name" value="Cyt_P450_sf"/>
</dbReference>
<keyword evidence="4 8" id="KW-0479">Metal-binding</keyword>
<dbReference type="GO" id="GO:0016705">
    <property type="term" value="F:oxidoreductase activity, acting on paired donors, with incorporation or reduction of molecular oxygen"/>
    <property type="evidence" value="ECO:0007669"/>
    <property type="project" value="InterPro"/>
</dbReference>
<dbReference type="Proteomes" id="UP001233999">
    <property type="component" value="Unassembled WGS sequence"/>
</dbReference>
<evidence type="ECO:0000313" key="10">
    <source>
        <dbReference type="EMBL" id="KAJ9592119.1"/>
    </source>
</evidence>
<dbReference type="InterPro" id="IPR001128">
    <property type="entry name" value="Cyt_P450"/>
</dbReference>
<evidence type="ECO:0000256" key="4">
    <source>
        <dbReference type="ARBA" id="ARBA00022723"/>
    </source>
</evidence>
<comment type="cofactor">
    <cofactor evidence="1 8">
        <name>heme</name>
        <dbReference type="ChEBI" id="CHEBI:30413"/>
    </cofactor>
</comment>
<protein>
    <recommendedName>
        <fullName evidence="12">Cytochrome P450 49a1</fullName>
    </recommendedName>
</protein>
<dbReference type="EMBL" id="JASPKZ010003845">
    <property type="protein sequence ID" value="KAJ9592119.1"/>
    <property type="molecule type" value="Genomic_DNA"/>
</dbReference>
<evidence type="ECO:0000256" key="5">
    <source>
        <dbReference type="ARBA" id="ARBA00023002"/>
    </source>
</evidence>
<dbReference type="CDD" id="cd11054">
    <property type="entry name" value="CYP24A1-like"/>
    <property type="match status" value="1"/>
</dbReference>
<comment type="caution">
    <text evidence="10">The sequence shown here is derived from an EMBL/GenBank/DDBJ whole genome shotgun (WGS) entry which is preliminary data.</text>
</comment>
<dbReference type="PANTHER" id="PTHR24279">
    <property type="entry name" value="CYTOCHROME P450"/>
    <property type="match status" value="1"/>
</dbReference>